<evidence type="ECO:0000259" key="3">
    <source>
        <dbReference type="Pfam" id="PF12883"/>
    </source>
</evidence>
<dbReference type="Pfam" id="PF12883">
    <property type="entry name" value="DUF3828"/>
    <property type="match status" value="1"/>
</dbReference>
<feature type="region of interest" description="Disordered" evidence="1">
    <location>
        <begin position="22"/>
        <end position="56"/>
    </location>
</feature>
<dbReference type="Proteomes" id="UP000016569">
    <property type="component" value="Unassembled WGS sequence"/>
</dbReference>
<dbReference type="InterPro" id="IPR024289">
    <property type="entry name" value="DUF3828"/>
</dbReference>
<evidence type="ECO:0000256" key="2">
    <source>
        <dbReference type="SAM" id="SignalP"/>
    </source>
</evidence>
<accession>A0A8E0KHE6</accession>
<feature type="domain" description="DUF3828" evidence="3">
    <location>
        <begin position="60"/>
        <end position="179"/>
    </location>
</feature>
<feature type="signal peptide" evidence="2">
    <location>
        <begin position="1"/>
        <end position="19"/>
    </location>
</feature>
<evidence type="ECO:0000313" key="4">
    <source>
        <dbReference type="EMBL" id="GAD57806.1"/>
    </source>
</evidence>
<protein>
    <recommendedName>
        <fullName evidence="3">DUF3828 domain-containing protein</fullName>
    </recommendedName>
</protein>
<keyword evidence="2" id="KW-0732">Signal</keyword>
<dbReference type="PROSITE" id="PS51257">
    <property type="entry name" value="PROKAR_LIPOPROTEIN"/>
    <property type="match status" value="1"/>
</dbReference>
<dbReference type="AlphaFoldDB" id="A0A8E0KHE6"/>
<proteinExistence type="predicted"/>
<name>A0A8E0KHE6_9CAUL</name>
<reference evidence="5" key="1">
    <citation type="journal article" date="2013" name="Genome Announc.">
        <title>Draft Genome Sequence of the Dimorphic Prosthecate Bacterium Brevundimonas abyssalis TAR-001T.</title>
        <authorList>
            <person name="Tsubouchi T."/>
            <person name="Nishi S."/>
            <person name="Usui K."/>
            <person name="Shimane Y."/>
            <person name="Takaki Y."/>
            <person name="Maruyama T."/>
            <person name="Hatada Y."/>
        </authorList>
    </citation>
    <scope>NUCLEOTIDE SEQUENCE [LARGE SCALE GENOMIC DNA]</scope>
    <source>
        <strain evidence="5">TAR-001</strain>
    </source>
</reference>
<comment type="caution">
    <text evidence="4">The sequence shown here is derived from an EMBL/GenBank/DDBJ whole genome shotgun (WGS) entry which is preliminary data.</text>
</comment>
<feature type="chain" id="PRO_5034119559" description="DUF3828 domain-containing protein" evidence="2">
    <location>
        <begin position="20"/>
        <end position="189"/>
    </location>
</feature>
<keyword evidence="5" id="KW-1185">Reference proteome</keyword>
<gene>
    <name evidence="4" type="ORF">MBEBAB_0056</name>
</gene>
<sequence length="189" mass="20130">MRRMMMAAVLGLGLAACGAADEPEATPGVEAPAAAEETKPEADAPEAAADPTETARGEAEAFVRTLYTRMDDADFAPLDPAVAGQVFTAEVAGMLEAARAWPDEGLHPALEADPVCLCQDPHGLTLREVSVVEASADRAAVRARFDFGKADDAESARAPLFILRREADGWRVDDIRTDDGFSFRRTLAE</sequence>
<dbReference type="EMBL" id="BATC01000001">
    <property type="protein sequence ID" value="GAD57806.1"/>
    <property type="molecule type" value="Genomic_DNA"/>
</dbReference>
<evidence type="ECO:0000313" key="5">
    <source>
        <dbReference type="Proteomes" id="UP000016569"/>
    </source>
</evidence>
<evidence type="ECO:0000256" key="1">
    <source>
        <dbReference type="SAM" id="MobiDB-lite"/>
    </source>
</evidence>
<organism evidence="4 5">
    <name type="scientific">Brevundimonas abyssalis TAR-001</name>
    <dbReference type="NCBI Taxonomy" id="1391729"/>
    <lineage>
        <taxon>Bacteria</taxon>
        <taxon>Pseudomonadati</taxon>
        <taxon>Pseudomonadota</taxon>
        <taxon>Alphaproteobacteria</taxon>
        <taxon>Caulobacterales</taxon>
        <taxon>Caulobacteraceae</taxon>
        <taxon>Brevundimonas</taxon>
    </lineage>
</organism>